<reference evidence="2" key="1">
    <citation type="submission" date="2019-08" db="EMBL/GenBank/DDBJ databases">
        <authorList>
            <person name="Kucharzyk K."/>
            <person name="Murdoch R.W."/>
            <person name="Higgins S."/>
            <person name="Loffler F."/>
        </authorList>
    </citation>
    <scope>NUCLEOTIDE SEQUENCE</scope>
</reference>
<feature type="region of interest" description="Disordered" evidence="1">
    <location>
        <begin position="1"/>
        <end position="25"/>
    </location>
</feature>
<dbReference type="GO" id="GO:0005975">
    <property type="term" value="P:carbohydrate metabolic process"/>
    <property type="evidence" value="ECO:0007669"/>
    <property type="project" value="InterPro"/>
</dbReference>
<dbReference type="AlphaFoldDB" id="A0A645BTF5"/>
<dbReference type="EMBL" id="VSSQ01022380">
    <property type="protein sequence ID" value="MPM68656.1"/>
    <property type="molecule type" value="Genomic_DNA"/>
</dbReference>
<proteinExistence type="predicted"/>
<comment type="caution">
    <text evidence="2">The sequence shown here is derived from an EMBL/GenBank/DDBJ whole genome shotgun (WGS) entry which is preliminary data.</text>
</comment>
<dbReference type="Gene3D" id="3.20.20.370">
    <property type="entry name" value="Glycoside hydrolase/deacetylase"/>
    <property type="match status" value="1"/>
</dbReference>
<dbReference type="SUPFAM" id="SSF88713">
    <property type="entry name" value="Glycoside hydrolase/deacetylase"/>
    <property type="match status" value="1"/>
</dbReference>
<evidence type="ECO:0000313" key="2">
    <source>
        <dbReference type="EMBL" id="MPM68656.1"/>
    </source>
</evidence>
<organism evidence="2">
    <name type="scientific">bioreactor metagenome</name>
    <dbReference type="NCBI Taxonomy" id="1076179"/>
    <lineage>
        <taxon>unclassified sequences</taxon>
        <taxon>metagenomes</taxon>
        <taxon>ecological metagenomes</taxon>
    </lineage>
</organism>
<dbReference type="InterPro" id="IPR005501">
    <property type="entry name" value="LamB/YcsF/PxpA-like"/>
</dbReference>
<accession>A0A645BTF5</accession>
<feature type="compositionally biased region" description="Basic and acidic residues" evidence="1">
    <location>
        <begin position="14"/>
        <end position="25"/>
    </location>
</feature>
<evidence type="ECO:0008006" key="3">
    <source>
        <dbReference type="Google" id="ProtNLM"/>
    </source>
</evidence>
<dbReference type="PANTHER" id="PTHR30292">
    <property type="entry name" value="UNCHARACTERIZED PROTEIN YBGL-RELATED"/>
    <property type="match status" value="1"/>
</dbReference>
<sequence length="249" mass="26838">MSRRRSSASSPSEPEDKAEEHEEKAEAVQLDLNATFGESLRMAALRHEETVLPYVSSVNIPAGLHAGTPRVILGAIRRALAGGVRLGAAVSYRDFLGGGDRYLDETYEDLYAELVYQIGAVDALAFTEQGRLSYVRPCGALARMAGRRKDHAEAILHAVGTYDPELPLVVHHLSPLLPMATEAGLNVIVEYSAGSIERLRTSVGRIAADGHPEQSVSLHLDPATAPVVVRTLRELGHTFGAPITARRGM</sequence>
<dbReference type="InterPro" id="IPR011330">
    <property type="entry name" value="Glyco_hydro/deAcase_b/a-brl"/>
</dbReference>
<evidence type="ECO:0000256" key="1">
    <source>
        <dbReference type="SAM" id="MobiDB-lite"/>
    </source>
</evidence>
<dbReference type="PANTHER" id="PTHR30292:SF0">
    <property type="entry name" value="5-OXOPROLINASE SUBUNIT A"/>
    <property type="match status" value="1"/>
</dbReference>
<protein>
    <recommendedName>
        <fullName evidence="3">LamB/YcsF family protein</fullName>
    </recommendedName>
</protein>
<gene>
    <name evidence="2" type="ORF">SDC9_115590</name>
</gene>
<dbReference type="Pfam" id="PF03746">
    <property type="entry name" value="LamB_YcsF"/>
    <property type="match status" value="1"/>
</dbReference>
<name>A0A645BTF5_9ZZZZ</name>